<dbReference type="GO" id="GO:0046461">
    <property type="term" value="P:neutral lipid catabolic process"/>
    <property type="evidence" value="ECO:0007669"/>
    <property type="project" value="TreeGrafter"/>
</dbReference>
<accession>A0A9W8DSV7</accession>
<evidence type="ECO:0000256" key="11">
    <source>
        <dbReference type="ARBA" id="ARBA00022968"/>
    </source>
</evidence>
<dbReference type="InterPro" id="IPR029058">
    <property type="entry name" value="AB_hydrolase_fold"/>
</dbReference>
<comment type="similarity">
    <text evidence="4">Belongs to the AB hydrolase superfamily. Lipase family.</text>
</comment>
<evidence type="ECO:0000256" key="5">
    <source>
        <dbReference type="ARBA" id="ARBA00011137"/>
    </source>
</evidence>
<evidence type="ECO:0000256" key="18">
    <source>
        <dbReference type="ARBA" id="ARBA00029828"/>
    </source>
</evidence>
<feature type="transmembrane region" description="Helical" evidence="19">
    <location>
        <begin position="7"/>
        <end position="25"/>
    </location>
</feature>
<keyword evidence="12 19" id="KW-1133">Transmembrane helix</keyword>
<evidence type="ECO:0000256" key="9">
    <source>
        <dbReference type="ARBA" id="ARBA00022801"/>
    </source>
</evidence>
<evidence type="ECO:0000256" key="10">
    <source>
        <dbReference type="ARBA" id="ARBA00022963"/>
    </source>
</evidence>
<dbReference type="PANTHER" id="PTHR47175:SF2">
    <property type="entry name" value="LIPASE ATG15-RELATED"/>
    <property type="match status" value="1"/>
</dbReference>
<evidence type="ECO:0000256" key="14">
    <source>
        <dbReference type="ARBA" id="ARBA00023098"/>
    </source>
</evidence>
<evidence type="ECO:0000256" key="15">
    <source>
        <dbReference type="ARBA" id="ARBA00023136"/>
    </source>
</evidence>
<keyword evidence="14" id="KW-0443">Lipid metabolism</keyword>
<evidence type="ECO:0000256" key="2">
    <source>
        <dbReference type="ARBA" id="ARBA00004270"/>
    </source>
</evidence>
<keyword evidence="9 21" id="KW-0378">Hydrolase</keyword>
<comment type="subunit">
    <text evidence="5">Binds to both phosphatidylinositol (PI) and phosphatidylinositol 3,5-bisphosphate (PIP2).</text>
</comment>
<evidence type="ECO:0000313" key="22">
    <source>
        <dbReference type="Proteomes" id="UP001150569"/>
    </source>
</evidence>
<dbReference type="GO" id="GO:0004806">
    <property type="term" value="F:triacylglycerol lipase activity"/>
    <property type="evidence" value="ECO:0007669"/>
    <property type="project" value="UniProtKB-EC"/>
</dbReference>
<sequence>MTRTSTVVVLGCLTGGLLAVLYFIGTSPAYMSPAGLLFDIFFQCYADYPPGVRPVTQSAPPTHPIRFTLQQILYHGPEGASDRLLQQPVGASQLQPTAESGQASASEFHLRAVPAQPVTYPIGHVEEFQRYLVRQHRLPSAALDATSIATAAANLSLSNVPFRYHYHLYTARSTTSYWRYPTSKTEVADSLASTSPKHWHHLPPLVQPDVADKETVRTIAKMAANAYMLPADDVWFDLRENRWVHNDSFGWGSDGLRGHVFADDTNSTVVIALKGTSTRFFLGGDSETAPRDKLNDNRLFSCCCGRVDYTWSTVCDCFQGGHKCGQQCVEDSLDQDDLYFQAAVNLFEYVHGQYPRANLWLTGHSLGGSLAALLGITYGHPVVTFEAPPERLAAQRLHLPVGGAIDMDSLPVWHFGHNADPIFMGTCNGATSSCYYGGYAMESKCHTGHRCTFDVVKDKAWRADIRHHRIKRVIKDVLADANVTWPLCQTVSNCTDCTAWAFV</sequence>
<dbReference type="GO" id="GO:0005775">
    <property type="term" value="C:vacuolar lumen"/>
    <property type="evidence" value="ECO:0007669"/>
    <property type="project" value="TreeGrafter"/>
</dbReference>
<dbReference type="InterPro" id="IPR002921">
    <property type="entry name" value="Fungal_lipase-type"/>
</dbReference>
<dbReference type="EC" id="3.1.1.3" evidence="6"/>
<name>A0A9W8DSV7_9FUNG</name>
<reference evidence="21" key="1">
    <citation type="submission" date="2022-07" db="EMBL/GenBank/DDBJ databases">
        <title>Phylogenomic reconstructions and comparative analyses of Kickxellomycotina fungi.</title>
        <authorList>
            <person name="Reynolds N.K."/>
            <person name="Stajich J.E."/>
            <person name="Barry K."/>
            <person name="Grigoriev I.V."/>
            <person name="Crous P."/>
            <person name="Smith M.E."/>
        </authorList>
    </citation>
    <scope>NUCLEOTIDE SEQUENCE</scope>
    <source>
        <strain evidence="21">RSA 861</strain>
    </source>
</reference>
<dbReference type="Pfam" id="PF01764">
    <property type="entry name" value="Lipase_3"/>
    <property type="match status" value="1"/>
</dbReference>
<keyword evidence="11" id="KW-0735">Signal-anchor</keyword>
<dbReference type="EMBL" id="JANBPT010000548">
    <property type="protein sequence ID" value="KAJ1917285.1"/>
    <property type="molecule type" value="Genomic_DNA"/>
</dbReference>
<dbReference type="PANTHER" id="PTHR47175">
    <property type="entry name" value="LIPASE ATG15-RELATED"/>
    <property type="match status" value="1"/>
</dbReference>
<dbReference type="GO" id="GO:0034727">
    <property type="term" value="P:piecemeal microautophagy of the nucleus"/>
    <property type="evidence" value="ECO:0007669"/>
    <property type="project" value="TreeGrafter"/>
</dbReference>
<keyword evidence="7 19" id="KW-0812">Transmembrane</keyword>
<evidence type="ECO:0000313" key="21">
    <source>
        <dbReference type="EMBL" id="KAJ1917285.1"/>
    </source>
</evidence>
<comment type="function">
    <text evidence="17">Lipase which is essential for lysis of subvacuolar cytoplasm to vacuole targeted bodies and intravacuolar autophagic bodies. Involved in the lysis of intravacuolar multivesicular body (MVB) vesicles. The intravacuolar membrane disintegration by ATG15 is critical to life span extension.</text>
</comment>
<proteinExistence type="inferred from homology"/>
<evidence type="ECO:0000256" key="1">
    <source>
        <dbReference type="ARBA" id="ARBA00001024"/>
    </source>
</evidence>
<evidence type="ECO:0000256" key="19">
    <source>
        <dbReference type="SAM" id="Phobius"/>
    </source>
</evidence>
<dbReference type="GO" id="GO:0032585">
    <property type="term" value="C:multivesicular body membrane"/>
    <property type="evidence" value="ECO:0007669"/>
    <property type="project" value="UniProtKB-SubCell"/>
</dbReference>
<keyword evidence="13" id="KW-0072">Autophagy</keyword>
<evidence type="ECO:0000256" key="4">
    <source>
        <dbReference type="ARBA" id="ARBA00010701"/>
    </source>
</evidence>
<dbReference type="SUPFAM" id="SSF53474">
    <property type="entry name" value="alpha/beta-Hydrolases"/>
    <property type="match status" value="1"/>
</dbReference>
<keyword evidence="16" id="KW-0325">Glycoprotein</keyword>
<dbReference type="Proteomes" id="UP001150569">
    <property type="component" value="Unassembled WGS sequence"/>
</dbReference>
<dbReference type="OrthoDB" id="58570at2759"/>
<evidence type="ECO:0000259" key="20">
    <source>
        <dbReference type="Pfam" id="PF01764"/>
    </source>
</evidence>
<keyword evidence="15 19" id="KW-0472">Membrane</keyword>
<feature type="domain" description="Fungal lipase-type" evidence="20">
    <location>
        <begin position="350"/>
        <end position="376"/>
    </location>
</feature>
<evidence type="ECO:0000256" key="13">
    <source>
        <dbReference type="ARBA" id="ARBA00023006"/>
    </source>
</evidence>
<evidence type="ECO:0000256" key="6">
    <source>
        <dbReference type="ARBA" id="ARBA00013279"/>
    </source>
</evidence>
<evidence type="ECO:0000256" key="16">
    <source>
        <dbReference type="ARBA" id="ARBA00023180"/>
    </source>
</evidence>
<organism evidence="21 22">
    <name type="scientific">Tieghemiomyces parasiticus</name>
    <dbReference type="NCBI Taxonomy" id="78921"/>
    <lineage>
        <taxon>Eukaryota</taxon>
        <taxon>Fungi</taxon>
        <taxon>Fungi incertae sedis</taxon>
        <taxon>Zoopagomycota</taxon>
        <taxon>Kickxellomycotina</taxon>
        <taxon>Dimargaritomycetes</taxon>
        <taxon>Dimargaritales</taxon>
        <taxon>Dimargaritaceae</taxon>
        <taxon>Tieghemiomyces</taxon>
    </lineage>
</organism>
<evidence type="ECO:0000256" key="12">
    <source>
        <dbReference type="ARBA" id="ARBA00022989"/>
    </source>
</evidence>
<evidence type="ECO:0000256" key="17">
    <source>
        <dbReference type="ARBA" id="ARBA00024663"/>
    </source>
</evidence>
<evidence type="ECO:0000256" key="8">
    <source>
        <dbReference type="ARBA" id="ARBA00022753"/>
    </source>
</evidence>
<comment type="subcellular location">
    <subcellularLocation>
        <location evidence="3">Endosome</location>
        <location evidence="3">Multivesicular body membrane</location>
        <topology evidence="3">Single-pass type II membrane protein</topology>
    </subcellularLocation>
    <subcellularLocation>
        <location evidence="2">Prevacuolar compartment membrane</location>
        <topology evidence="2">Single-pass type II membrane protein</topology>
    </subcellularLocation>
</comment>
<dbReference type="GO" id="GO:0034496">
    <property type="term" value="P:multivesicular body membrane disassembly"/>
    <property type="evidence" value="ECO:0007669"/>
    <property type="project" value="TreeGrafter"/>
</dbReference>
<keyword evidence="10" id="KW-0442">Lipid degradation</keyword>
<dbReference type="GO" id="GO:0006660">
    <property type="term" value="P:phosphatidylserine catabolic process"/>
    <property type="evidence" value="ECO:0007669"/>
    <property type="project" value="TreeGrafter"/>
</dbReference>
<comment type="caution">
    <text evidence="21">The sequence shown here is derived from an EMBL/GenBank/DDBJ whole genome shotgun (WGS) entry which is preliminary data.</text>
</comment>
<dbReference type="GO" id="GO:0004620">
    <property type="term" value="F:phospholipase activity"/>
    <property type="evidence" value="ECO:0007669"/>
    <property type="project" value="TreeGrafter"/>
</dbReference>
<protein>
    <recommendedName>
        <fullName evidence="6">triacylglycerol lipase</fullName>
        <ecNumber evidence="6">3.1.1.3</ecNumber>
    </recommendedName>
    <alternativeName>
        <fullName evidence="18">Autophagy-related protein 15</fullName>
    </alternativeName>
</protein>
<evidence type="ECO:0000256" key="7">
    <source>
        <dbReference type="ARBA" id="ARBA00022692"/>
    </source>
</evidence>
<keyword evidence="8" id="KW-0967">Endosome</keyword>
<evidence type="ECO:0000256" key="3">
    <source>
        <dbReference type="ARBA" id="ARBA00004343"/>
    </source>
</evidence>
<dbReference type="Gene3D" id="3.40.50.1820">
    <property type="entry name" value="alpha/beta hydrolase"/>
    <property type="match status" value="1"/>
</dbReference>
<dbReference type="CDD" id="cd00519">
    <property type="entry name" value="Lipase_3"/>
    <property type="match status" value="1"/>
</dbReference>
<comment type="catalytic activity">
    <reaction evidence="1">
        <text>a triacylglycerol + H2O = a diacylglycerol + a fatty acid + H(+)</text>
        <dbReference type="Rhea" id="RHEA:12044"/>
        <dbReference type="ChEBI" id="CHEBI:15377"/>
        <dbReference type="ChEBI" id="CHEBI:15378"/>
        <dbReference type="ChEBI" id="CHEBI:17855"/>
        <dbReference type="ChEBI" id="CHEBI:18035"/>
        <dbReference type="ChEBI" id="CHEBI:28868"/>
        <dbReference type="EC" id="3.1.1.3"/>
    </reaction>
</comment>
<dbReference type="AlphaFoldDB" id="A0A9W8DSV7"/>
<dbReference type="InterPro" id="IPR050805">
    <property type="entry name" value="ATG15_Lipase"/>
</dbReference>
<gene>
    <name evidence="21" type="primary">ATG15_4</name>
    <name evidence="21" type="ORF">IWQ60_007825</name>
</gene>
<keyword evidence="22" id="KW-1185">Reference proteome</keyword>